<dbReference type="PANTHER" id="PTHR47961">
    <property type="entry name" value="DNA POLYMERASE THETA, PUTATIVE (AFU_ORTHOLOGUE AFUA_1G05260)-RELATED"/>
    <property type="match status" value="1"/>
</dbReference>
<dbReference type="PROSITE" id="PS51194">
    <property type="entry name" value="HELICASE_CTER"/>
    <property type="match status" value="1"/>
</dbReference>
<keyword evidence="5 13" id="KW-0347">Helicase</keyword>
<evidence type="ECO:0000256" key="8">
    <source>
        <dbReference type="ARBA" id="ARBA00023242"/>
    </source>
</evidence>
<evidence type="ECO:0000256" key="9">
    <source>
        <dbReference type="ARBA" id="ARBA00048988"/>
    </source>
</evidence>
<keyword evidence="3" id="KW-0227">DNA damage</keyword>
<evidence type="ECO:0000256" key="4">
    <source>
        <dbReference type="ARBA" id="ARBA00022801"/>
    </source>
</evidence>
<dbReference type="InterPro" id="IPR027417">
    <property type="entry name" value="P-loop_NTPase"/>
</dbReference>
<keyword evidence="8" id="KW-0539">Nucleus</keyword>
<gene>
    <name evidence="13" type="ORF">BSL78_19718</name>
</gene>
<dbReference type="SUPFAM" id="SSF52540">
    <property type="entry name" value="P-loop containing nucleoside triphosphate hydrolases"/>
    <property type="match status" value="1"/>
</dbReference>
<dbReference type="SMART" id="SM00487">
    <property type="entry name" value="DEXDc"/>
    <property type="match status" value="1"/>
</dbReference>
<dbReference type="InterPro" id="IPR011545">
    <property type="entry name" value="DEAD/DEAH_box_helicase_dom"/>
</dbReference>
<dbReference type="SUPFAM" id="SSF158702">
    <property type="entry name" value="Sec63 N-terminal domain-like"/>
    <property type="match status" value="1"/>
</dbReference>
<dbReference type="InterPro" id="IPR048960">
    <property type="entry name" value="POLQ-like_helical"/>
</dbReference>
<dbReference type="Pfam" id="PF20470">
    <property type="entry name" value="HTH_61"/>
    <property type="match status" value="1"/>
</dbReference>
<feature type="compositionally biased region" description="Basic and acidic residues" evidence="10">
    <location>
        <begin position="22"/>
        <end position="31"/>
    </location>
</feature>
<dbReference type="Pfam" id="PF21099">
    <property type="entry name" value="POLQ_helical"/>
    <property type="match status" value="1"/>
</dbReference>
<evidence type="ECO:0000256" key="1">
    <source>
        <dbReference type="ARBA" id="ARBA00004123"/>
    </source>
</evidence>
<keyword evidence="2" id="KW-0547">Nucleotide-binding</keyword>
<keyword evidence="14" id="KW-1185">Reference proteome</keyword>
<evidence type="ECO:0000256" key="2">
    <source>
        <dbReference type="ARBA" id="ARBA00022741"/>
    </source>
</evidence>
<dbReference type="GO" id="GO:0043138">
    <property type="term" value="F:3'-5' DNA helicase activity"/>
    <property type="evidence" value="ECO:0007669"/>
    <property type="project" value="UniProtKB-EC"/>
</dbReference>
<dbReference type="Pfam" id="PF00271">
    <property type="entry name" value="Helicase_C"/>
    <property type="match status" value="1"/>
</dbReference>
<feature type="compositionally biased region" description="Basic and acidic residues" evidence="10">
    <location>
        <begin position="142"/>
        <end position="159"/>
    </location>
</feature>
<feature type="domain" description="Helicase C-terminal" evidence="12">
    <location>
        <begin position="624"/>
        <end position="774"/>
    </location>
</feature>
<dbReference type="OrthoDB" id="2320933at2759"/>
<dbReference type="CDD" id="cd18026">
    <property type="entry name" value="DEXHc_POLQ-like"/>
    <property type="match status" value="1"/>
</dbReference>
<evidence type="ECO:0000256" key="10">
    <source>
        <dbReference type="SAM" id="MobiDB-lite"/>
    </source>
</evidence>
<organism evidence="13 14">
    <name type="scientific">Stichopus japonicus</name>
    <name type="common">Sea cucumber</name>
    <dbReference type="NCBI Taxonomy" id="307972"/>
    <lineage>
        <taxon>Eukaryota</taxon>
        <taxon>Metazoa</taxon>
        <taxon>Echinodermata</taxon>
        <taxon>Eleutherozoa</taxon>
        <taxon>Echinozoa</taxon>
        <taxon>Holothuroidea</taxon>
        <taxon>Aspidochirotacea</taxon>
        <taxon>Aspidochirotida</taxon>
        <taxon>Stichopodidae</taxon>
        <taxon>Apostichopus</taxon>
    </lineage>
</organism>
<feature type="region of interest" description="Disordered" evidence="10">
    <location>
        <begin position="1"/>
        <end position="51"/>
    </location>
</feature>
<evidence type="ECO:0000256" key="5">
    <source>
        <dbReference type="ARBA" id="ARBA00022806"/>
    </source>
</evidence>
<evidence type="ECO:0000313" key="14">
    <source>
        <dbReference type="Proteomes" id="UP000230750"/>
    </source>
</evidence>
<proteinExistence type="predicted"/>
<evidence type="ECO:0000259" key="12">
    <source>
        <dbReference type="PROSITE" id="PS51194"/>
    </source>
</evidence>
<dbReference type="STRING" id="307972.A0A2G8K633"/>
<feature type="region of interest" description="Disordered" evidence="10">
    <location>
        <begin position="217"/>
        <end position="305"/>
    </location>
</feature>
<feature type="compositionally biased region" description="Polar residues" evidence="10">
    <location>
        <begin position="217"/>
        <end position="227"/>
    </location>
</feature>
<dbReference type="PROSITE" id="PS51192">
    <property type="entry name" value="HELICASE_ATP_BIND_1"/>
    <property type="match status" value="1"/>
</dbReference>
<dbReference type="CDD" id="cd18795">
    <property type="entry name" value="SF2_C_Ski2"/>
    <property type="match status" value="1"/>
</dbReference>
<comment type="caution">
    <text evidence="13">The sequence shown here is derived from an EMBL/GenBank/DDBJ whole genome shotgun (WGS) entry which is preliminary data.</text>
</comment>
<dbReference type="Gene3D" id="1.10.150.20">
    <property type="entry name" value="5' to 3' exonuclease, C-terminal subdomain"/>
    <property type="match status" value="1"/>
</dbReference>
<dbReference type="Pfam" id="PF00270">
    <property type="entry name" value="DEAD"/>
    <property type="match status" value="1"/>
</dbReference>
<evidence type="ECO:0000256" key="3">
    <source>
        <dbReference type="ARBA" id="ARBA00022763"/>
    </source>
</evidence>
<keyword evidence="6" id="KW-0067">ATP-binding</keyword>
<evidence type="ECO:0000313" key="13">
    <source>
        <dbReference type="EMBL" id="PIK43432.1"/>
    </source>
</evidence>
<reference evidence="13 14" key="1">
    <citation type="journal article" date="2017" name="PLoS Biol.">
        <title>The sea cucumber genome provides insights into morphological evolution and visceral regeneration.</title>
        <authorList>
            <person name="Zhang X."/>
            <person name="Sun L."/>
            <person name="Yuan J."/>
            <person name="Sun Y."/>
            <person name="Gao Y."/>
            <person name="Zhang L."/>
            <person name="Li S."/>
            <person name="Dai H."/>
            <person name="Hamel J.F."/>
            <person name="Liu C."/>
            <person name="Yu Y."/>
            <person name="Liu S."/>
            <person name="Lin W."/>
            <person name="Guo K."/>
            <person name="Jin S."/>
            <person name="Xu P."/>
            <person name="Storey K.B."/>
            <person name="Huan P."/>
            <person name="Zhang T."/>
            <person name="Zhou Y."/>
            <person name="Zhang J."/>
            <person name="Lin C."/>
            <person name="Li X."/>
            <person name="Xing L."/>
            <person name="Huo D."/>
            <person name="Sun M."/>
            <person name="Wang L."/>
            <person name="Mercier A."/>
            <person name="Li F."/>
            <person name="Yang H."/>
            <person name="Xiang J."/>
        </authorList>
    </citation>
    <scope>NUCLEOTIDE SEQUENCE [LARGE SCALE GENOMIC DNA]</scope>
    <source>
        <strain evidence="13">Shaxun</strain>
        <tissue evidence="13">Muscle</tissue>
    </source>
</reference>
<dbReference type="AlphaFoldDB" id="A0A2G8K633"/>
<evidence type="ECO:0000256" key="7">
    <source>
        <dbReference type="ARBA" id="ARBA00023204"/>
    </source>
</evidence>
<protein>
    <submittedName>
        <fullName evidence="13">Putative helicase POLQ-like</fullName>
    </submittedName>
</protein>
<comment type="subcellular location">
    <subcellularLocation>
        <location evidence="1">Nucleus</location>
    </subcellularLocation>
</comment>
<name>A0A2G8K633_STIJA</name>
<sequence length="1070" mass="119350">MSHLTRRALSSQKCKGSLASDVHSKRQRQDFKISGNKTETESSTCTKEKRVSLDVPKPADWDDDSIYNSLDIDSLVAQSQIKVNTPTNGGDQTVLEQDGTQRLDPFDLVQKVNVILSGSPELFGSDCSRISDHVIDNGSGDGKGKGLQDRRTSRQEKHSALLPVASSTQYDKQADLDLVHQHKFMKEEDCHRSRQFNPDKNCTKSETWFQSIDALTTHTQEASQSEKNQPDEEIDDNITNKSPICKRRNLIPNEDSGANSINQVESPKSETSNDFNLSLGSRLKRKLHKNARESTPIGQRSSSVNRRVRVDDALKEMINLDTDDTGDKDIGPFYGLPSKVQELLTLHRGITTLYDWQHTCLTLPSVKSRKNLIYSLPTSGGKTLVAEILIFQQLLCHQKDAILILPYVSIVQEKVSSLSVLAVELGFLVEEYAGTKGSIPPRKRRKKNALFVCTIEKAHSLVNSLITEKRIDSIGLVVVDELHMLGDGSRRGASLEGMLSKLLHLGLSQIIGMSATLSNIQDISKYLDAESYTSQFRPVELTEHIKIGDGLYQVNTSALCPDDRFTHSRNVAFPYNSAMKKNDPDHLLGLALEVIPYNSCLIFCSTKKNCQSVAQLICKYMPRNVSKTILAHKKQEKEELLLALRRECDDNLCSTLRRTVPYGLAYHHSGLTMDERKLIEESYNDGTLCLLTCTSTLAAGVNLPAKRVILRSPYIARDFLTCSRYKQMVGRAGRAGYDSTGESILIVQERDRKQVADMLNSPLEGCHSSLLHDEGKGLRSLILSLVALQLANLSSDNVLSSVSPLPSQPPLPTSGAIDIDQCSQLYQDLEQVCAQGMVLANTLHLLFLVTPYEQTLTVIPDWLIFNRQFSTLCDAEMKVAELIGITEHFVKSKITGSSSKKFTDHSELQAKRFYLALMLWNILNRKSIWQVAERFEVSRGFIQSLFTSAASFASSIQRFCEDLPQFWAIHQLLGKVTYDLSYCATADLLPLLEVSGVKLGRARQLVKAGYKTLRHLAFANVETLVRDIEHLPKKIATEIISAAKLELAERAEALREEAEEMMMQISPSGS</sequence>
<dbReference type="Proteomes" id="UP000230750">
    <property type="component" value="Unassembled WGS sequence"/>
</dbReference>
<dbReference type="GO" id="GO:0003676">
    <property type="term" value="F:nucleic acid binding"/>
    <property type="evidence" value="ECO:0007669"/>
    <property type="project" value="InterPro"/>
</dbReference>
<dbReference type="GO" id="GO:0005634">
    <property type="term" value="C:nucleus"/>
    <property type="evidence" value="ECO:0007669"/>
    <property type="project" value="UniProtKB-SubCell"/>
</dbReference>
<feature type="region of interest" description="Disordered" evidence="10">
    <location>
        <begin position="134"/>
        <end position="167"/>
    </location>
</feature>
<dbReference type="FunFam" id="3.40.50.300:FF:001293">
    <property type="entry name" value="helicase POLQ-like isoform X5"/>
    <property type="match status" value="1"/>
</dbReference>
<dbReference type="FunFam" id="3.40.50.300:FF:000813">
    <property type="entry name" value="helicase POLQ-like isoform X1"/>
    <property type="match status" value="1"/>
</dbReference>
<dbReference type="GO" id="GO:0005524">
    <property type="term" value="F:ATP binding"/>
    <property type="evidence" value="ECO:0007669"/>
    <property type="project" value="UniProtKB-KW"/>
</dbReference>
<feature type="domain" description="Helicase ATP-binding" evidence="11">
    <location>
        <begin position="363"/>
        <end position="535"/>
    </location>
</feature>
<accession>A0A2G8K633</accession>
<dbReference type="GO" id="GO:0006281">
    <property type="term" value="P:DNA repair"/>
    <property type="evidence" value="ECO:0007669"/>
    <property type="project" value="UniProtKB-KW"/>
</dbReference>
<dbReference type="InterPro" id="IPR014001">
    <property type="entry name" value="Helicase_ATP-bd"/>
</dbReference>
<evidence type="ECO:0000259" key="11">
    <source>
        <dbReference type="PROSITE" id="PS51192"/>
    </source>
</evidence>
<dbReference type="Gene3D" id="3.40.50.300">
    <property type="entry name" value="P-loop containing nucleotide triphosphate hydrolases"/>
    <property type="match status" value="2"/>
</dbReference>
<dbReference type="EMBL" id="MRZV01000851">
    <property type="protein sequence ID" value="PIK43432.1"/>
    <property type="molecule type" value="Genomic_DNA"/>
</dbReference>
<comment type="catalytic activity">
    <reaction evidence="9">
        <text>ATP + H2O = ADP + phosphate + H(+)</text>
        <dbReference type="Rhea" id="RHEA:13065"/>
        <dbReference type="ChEBI" id="CHEBI:15377"/>
        <dbReference type="ChEBI" id="CHEBI:15378"/>
        <dbReference type="ChEBI" id="CHEBI:30616"/>
        <dbReference type="ChEBI" id="CHEBI:43474"/>
        <dbReference type="ChEBI" id="CHEBI:456216"/>
        <dbReference type="EC" id="5.6.2.4"/>
    </reaction>
</comment>
<dbReference type="InterPro" id="IPR001650">
    <property type="entry name" value="Helicase_C-like"/>
</dbReference>
<dbReference type="GO" id="GO:0016787">
    <property type="term" value="F:hydrolase activity"/>
    <property type="evidence" value="ECO:0007669"/>
    <property type="project" value="UniProtKB-KW"/>
</dbReference>
<feature type="compositionally biased region" description="Polar residues" evidence="10">
    <location>
        <begin position="256"/>
        <end position="279"/>
    </location>
</feature>
<keyword evidence="7" id="KW-0234">DNA repair</keyword>
<dbReference type="PANTHER" id="PTHR47961:SF12">
    <property type="entry name" value="HELICASE POLQ-LIKE"/>
    <property type="match status" value="1"/>
</dbReference>
<dbReference type="SMART" id="SM00490">
    <property type="entry name" value="HELICc"/>
    <property type="match status" value="1"/>
</dbReference>
<dbReference type="InterPro" id="IPR046931">
    <property type="entry name" value="HTH_61"/>
</dbReference>
<dbReference type="InterPro" id="IPR050474">
    <property type="entry name" value="Hel308_SKI2-like"/>
</dbReference>
<evidence type="ECO:0000256" key="6">
    <source>
        <dbReference type="ARBA" id="ARBA00022840"/>
    </source>
</evidence>
<keyword evidence="4" id="KW-0378">Hydrolase</keyword>
<dbReference type="Gene3D" id="1.10.3380.20">
    <property type="match status" value="1"/>
</dbReference>